<evidence type="ECO:0000313" key="6">
    <source>
        <dbReference type="Proteomes" id="UP000238534"/>
    </source>
</evidence>
<protein>
    <recommendedName>
        <fullName evidence="2">Lipocalin-like domain-containing protein</fullName>
    </recommendedName>
</protein>
<evidence type="ECO:0000313" key="3">
    <source>
        <dbReference type="EMBL" id="PRB87018.1"/>
    </source>
</evidence>
<name>A0A2S9D2L4_CHRCI</name>
<feature type="domain" description="Lipocalin-like" evidence="2">
    <location>
        <begin position="32"/>
        <end position="134"/>
    </location>
</feature>
<keyword evidence="5" id="KW-1185">Reference proteome</keyword>
<evidence type="ECO:0000313" key="5">
    <source>
        <dbReference type="Proteomes" id="UP000238325"/>
    </source>
</evidence>
<dbReference type="Proteomes" id="UP000238325">
    <property type="component" value="Unassembled WGS sequence"/>
</dbReference>
<dbReference type="PROSITE" id="PS51257">
    <property type="entry name" value="PROKAR_LIPOPROTEIN"/>
    <property type="match status" value="1"/>
</dbReference>
<evidence type="ECO:0000313" key="4">
    <source>
        <dbReference type="EMBL" id="PRB92771.1"/>
    </source>
</evidence>
<accession>A0A2S9D2L4</accession>
<dbReference type="OrthoDB" id="1263404at2"/>
<dbReference type="Proteomes" id="UP000238534">
    <property type="component" value="Unassembled WGS sequence"/>
</dbReference>
<proteinExistence type="predicted"/>
<reference evidence="5 6" key="1">
    <citation type="submission" date="2017-09" db="EMBL/GenBank/DDBJ databases">
        <title>Genomic, metabolic, and phenotypic characteristics of bacterial isolates from the natural microbiome of the model nematode Caenorhabditis elegans.</title>
        <authorList>
            <person name="Zimmermann J."/>
            <person name="Obeng N."/>
            <person name="Yang W."/>
            <person name="Obeng O."/>
            <person name="Kissoyan K."/>
            <person name="Pees B."/>
            <person name="Dirksen P."/>
            <person name="Hoppner M."/>
            <person name="Franke A."/>
            <person name="Rosenstiel P."/>
            <person name="Leippe M."/>
            <person name="Dierking K."/>
            <person name="Kaleta C."/>
            <person name="Schulenburg H."/>
        </authorList>
    </citation>
    <scope>NUCLEOTIDE SEQUENCE [LARGE SCALE GENOMIC DNA]</scope>
    <source>
        <strain evidence="3 6">MYb25</strain>
        <strain evidence="4 5">MYb44</strain>
    </source>
</reference>
<dbReference type="InterPro" id="IPR024311">
    <property type="entry name" value="Lipocalin-like"/>
</dbReference>
<feature type="signal peptide" evidence="1">
    <location>
        <begin position="1"/>
        <end position="21"/>
    </location>
</feature>
<organism evidence="3 6">
    <name type="scientific">Chryseobacterium culicis</name>
    <dbReference type="NCBI Taxonomy" id="680127"/>
    <lineage>
        <taxon>Bacteria</taxon>
        <taxon>Pseudomonadati</taxon>
        <taxon>Bacteroidota</taxon>
        <taxon>Flavobacteriia</taxon>
        <taxon>Flavobacteriales</taxon>
        <taxon>Weeksellaceae</taxon>
        <taxon>Chryseobacterium group</taxon>
        <taxon>Chryseobacterium</taxon>
    </lineage>
</organism>
<dbReference type="AlphaFoldDB" id="A0A2S9D2L4"/>
<dbReference type="EMBL" id="PCPP01000001">
    <property type="protein sequence ID" value="PRB87018.1"/>
    <property type="molecule type" value="Genomic_DNA"/>
</dbReference>
<evidence type="ECO:0000256" key="1">
    <source>
        <dbReference type="SAM" id="SignalP"/>
    </source>
</evidence>
<keyword evidence="1" id="KW-0732">Signal</keyword>
<sequence length="158" mass="17568">MKKLALLFAGLSLFVAATGCSDDNDTVLEAPLVGTWQPLKEVVTTVEVGEDPVSNTITYTDCQKQTRWWFSPDSKGGKTNWGDTATPGQCAILSDIKFNYTYNKEGKDVQMKIQGIVEPQNAKVITLDANTLNLAVREETQDPTIFQTRTYTFKRVPQ</sequence>
<dbReference type="RefSeq" id="WP_105681688.1">
    <property type="nucleotide sequence ID" value="NZ_JBBGZD010000001.1"/>
</dbReference>
<gene>
    <name evidence="3" type="ORF">CQ022_12470</name>
    <name evidence="4" type="ORF">CQ033_06140</name>
</gene>
<feature type="chain" id="PRO_5015534938" description="Lipocalin-like domain-containing protein" evidence="1">
    <location>
        <begin position="22"/>
        <end position="158"/>
    </location>
</feature>
<dbReference type="EMBL" id="PCPH01000001">
    <property type="protein sequence ID" value="PRB92771.1"/>
    <property type="molecule type" value="Genomic_DNA"/>
</dbReference>
<dbReference type="Pfam" id="PF13648">
    <property type="entry name" value="Lipocalin_4"/>
    <property type="match status" value="1"/>
</dbReference>
<evidence type="ECO:0000259" key="2">
    <source>
        <dbReference type="Pfam" id="PF13648"/>
    </source>
</evidence>
<comment type="caution">
    <text evidence="3">The sequence shown here is derived from an EMBL/GenBank/DDBJ whole genome shotgun (WGS) entry which is preliminary data.</text>
</comment>